<dbReference type="InterPro" id="IPR045135">
    <property type="entry name" value="Rpn7_N"/>
</dbReference>
<dbReference type="GO" id="GO:0008180">
    <property type="term" value="C:COP9 signalosome"/>
    <property type="evidence" value="ECO:0007669"/>
    <property type="project" value="UniProtKB-KW"/>
</dbReference>
<keyword evidence="4" id="KW-0736">Signalosome</keyword>
<dbReference type="GO" id="GO:0005737">
    <property type="term" value="C:cytoplasm"/>
    <property type="evidence" value="ECO:0007669"/>
    <property type="project" value="UniProtKB-SubCell"/>
</dbReference>
<proteinExistence type="predicted"/>
<dbReference type="InterPro" id="IPR019585">
    <property type="entry name" value="Rpn7/CSN1"/>
</dbReference>
<keyword evidence="3" id="KW-0963">Cytoplasm</keyword>
<dbReference type="EMBL" id="UFQT01007305">
    <property type="protein sequence ID" value="SSX36174.1"/>
    <property type="molecule type" value="Genomic_DNA"/>
</dbReference>
<name>A0A336N0S5_CULSO</name>
<evidence type="ECO:0000256" key="4">
    <source>
        <dbReference type="ARBA" id="ARBA00022790"/>
    </source>
</evidence>
<keyword evidence="5" id="KW-0539">Nucleus</keyword>
<dbReference type="PANTHER" id="PTHR14145">
    <property type="entry name" value="26S PROTESOME SUBUNIT 6"/>
    <property type="match status" value="1"/>
</dbReference>
<evidence type="ECO:0000256" key="5">
    <source>
        <dbReference type="ARBA" id="ARBA00023242"/>
    </source>
</evidence>
<dbReference type="Pfam" id="PF10602">
    <property type="entry name" value="RPN7"/>
    <property type="match status" value="1"/>
</dbReference>
<dbReference type="EMBL" id="UFQS01007305">
    <property type="protein sequence ID" value="SSX17030.1"/>
    <property type="molecule type" value="Genomic_DNA"/>
</dbReference>
<dbReference type="AlphaFoldDB" id="A0A336N0S5"/>
<accession>A0A336N0S5</accession>
<protein>
    <submittedName>
        <fullName evidence="8">CSON013862 protein</fullName>
    </submittedName>
</protein>
<evidence type="ECO:0000256" key="2">
    <source>
        <dbReference type="ARBA" id="ARBA00004496"/>
    </source>
</evidence>
<evidence type="ECO:0000313" key="8">
    <source>
        <dbReference type="EMBL" id="SSX36174.1"/>
    </source>
</evidence>
<evidence type="ECO:0000313" key="7">
    <source>
        <dbReference type="EMBL" id="SSX17030.1"/>
    </source>
</evidence>
<sequence>NFEPMQVDIQAEDNENIEDNFYIVENPSLDLETYAASYTGLAKLHRLIFIANHCPTLRLEALKLAINYVTQTYNVTLYQHLHKKLADLTNAGQGGGAGQGAQGGNGANNNVGAGNAAAAVGGGVGLPDVAAQVSNQDIPAFDSMWVETKIKKAALKLEKLDNDLKNYKSNSIKESIRRGHDDLGDHYLNMPQPLIM</sequence>
<dbReference type="VEuPathDB" id="VectorBase:CSON013862"/>
<gene>
    <name evidence="8" type="primary">CSON013862</name>
</gene>
<dbReference type="PANTHER" id="PTHR14145:SF2">
    <property type="entry name" value="COP9 SIGNALOSOME COMPLEX SUBUNIT 1"/>
    <property type="match status" value="1"/>
</dbReference>
<evidence type="ECO:0000256" key="1">
    <source>
        <dbReference type="ARBA" id="ARBA00004123"/>
    </source>
</evidence>
<comment type="subcellular location">
    <subcellularLocation>
        <location evidence="2">Cytoplasm</location>
    </subcellularLocation>
    <subcellularLocation>
        <location evidence="1">Nucleus</location>
    </subcellularLocation>
</comment>
<feature type="domain" description="26S proteasome regulatory subunit Rpn7 N-terminal" evidence="6">
    <location>
        <begin position="142"/>
        <end position="189"/>
    </location>
</feature>
<reference evidence="8" key="2">
    <citation type="submission" date="2018-07" db="EMBL/GenBank/DDBJ databases">
        <authorList>
            <person name="Quirk P.G."/>
            <person name="Krulwich T.A."/>
        </authorList>
    </citation>
    <scope>NUCLEOTIDE SEQUENCE</scope>
</reference>
<evidence type="ECO:0000259" key="6">
    <source>
        <dbReference type="Pfam" id="PF10602"/>
    </source>
</evidence>
<reference evidence="7" key="1">
    <citation type="submission" date="2018-04" db="EMBL/GenBank/DDBJ databases">
        <authorList>
            <person name="Go L.Y."/>
            <person name="Mitchell J.A."/>
        </authorList>
    </citation>
    <scope>NUCLEOTIDE SEQUENCE</scope>
    <source>
        <tissue evidence="7">Whole organism</tissue>
    </source>
</reference>
<evidence type="ECO:0000256" key="3">
    <source>
        <dbReference type="ARBA" id="ARBA00022490"/>
    </source>
</evidence>
<organism evidence="8">
    <name type="scientific">Culicoides sonorensis</name>
    <name type="common">Biting midge</name>
    <dbReference type="NCBI Taxonomy" id="179676"/>
    <lineage>
        <taxon>Eukaryota</taxon>
        <taxon>Metazoa</taxon>
        <taxon>Ecdysozoa</taxon>
        <taxon>Arthropoda</taxon>
        <taxon>Hexapoda</taxon>
        <taxon>Insecta</taxon>
        <taxon>Pterygota</taxon>
        <taxon>Neoptera</taxon>
        <taxon>Endopterygota</taxon>
        <taxon>Diptera</taxon>
        <taxon>Nematocera</taxon>
        <taxon>Chironomoidea</taxon>
        <taxon>Ceratopogonidae</taxon>
        <taxon>Ceratopogoninae</taxon>
        <taxon>Culicoides</taxon>
        <taxon>Monoculicoides</taxon>
    </lineage>
</organism>
<dbReference type="Gene3D" id="1.25.40.570">
    <property type="match status" value="1"/>
</dbReference>